<dbReference type="Proteomes" id="UP000480178">
    <property type="component" value="Chromosome"/>
</dbReference>
<evidence type="ECO:0000313" key="2">
    <source>
        <dbReference type="Proteomes" id="UP000480178"/>
    </source>
</evidence>
<accession>A0A6C0GIQ6</accession>
<keyword evidence="2" id="KW-1185">Reference proteome</keyword>
<sequence length="119" mass="13676">MKTQLNFLNRLLVTIILFTLTLFSSQAAIAQLLSNEGYWVVESNINTKDFTVVKFYDNTHSLIYEEKLTGICLDISRRKIVKMLNRTLKMVQHNQVVAGQIKGYSDLIASSISKKRYDN</sequence>
<dbReference type="EMBL" id="CP048222">
    <property type="protein sequence ID" value="QHT67888.1"/>
    <property type="molecule type" value="Genomic_DNA"/>
</dbReference>
<proteinExistence type="predicted"/>
<dbReference type="KEGG" id="rhoz:GXP67_15195"/>
<evidence type="ECO:0000313" key="1">
    <source>
        <dbReference type="EMBL" id="QHT67888.1"/>
    </source>
</evidence>
<reference evidence="1 2" key="1">
    <citation type="submission" date="2020-01" db="EMBL/GenBank/DDBJ databases">
        <authorList>
            <person name="Kim M.K."/>
        </authorList>
    </citation>
    <scope>NUCLEOTIDE SEQUENCE [LARGE SCALE GENOMIC DNA]</scope>
    <source>
        <strain evidence="1 2">172606-1</strain>
    </source>
</reference>
<protein>
    <submittedName>
        <fullName evidence="1">Uncharacterized protein</fullName>
    </submittedName>
</protein>
<dbReference type="AlphaFoldDB" id="A0A6C0GIQ6"/>
<gene>
    <name evidence="1" type="ORF">GXP67_15195</name>
</gene>
<name>A0A6C0GIQ6_9BACT</name>
<dbReference type="RefSeq" id="WP_162443910.1">
    <property type="nucleotide sequence ID" value="NZ_CP048222.1"/>
</dbReference>
<organism evidence="1 2">
    <name type="scientific">Rhodocytophaga rosea</name>
    <dbReference type="NCBI Taxonomy" id="2704465"/>
    <lineage>
        <taxon>Bacteria</taxon>
        <taxon>Pseudomonadati</taxon>
        <taxon>Bacteroidota</taxon>
        <taxon>Cytophagia</taxon>
        <taxon>Cytophagales</taxon>
        <taxon>Rhodocytophagaceae</taxon>
        <taxon>Rhodocytophaga</taxon>
    </lineage>
</organism>